<reference evidence="2" key="1">
    <citation type="journal article" date="2020" name="Nature">
        <title>Giant virus diversity and host interactions through global metagenomics.</title>
        <authorList>
            <person name="Schulz F."/>
            <person name="Roux S."/>
            <person name="Paez-Espino D."/>
            <person name="Jungbluth S."/>
            <person name="Walsh D.A."/>
            <person name="Denef V.J."/>
            <person name="McMahon K.D."/>
            <person name="Konstantinidis K.T."/>
            <person name="Eloe-Fadrosh E.A."/>
            <person name="Kyrpides N.C."/>
            <person name="Woyke T."/>
        </authorList>
    </citation>
    <scope>NUCLEOTIDE SEQUENCE</scope>
    <source>
        <strain evidence="2">GVMAG-M-3300027736-24</strain>
    </source>
</reference>
<feature type="transmembrane region" description="Helical" evidence="1">
    <location>
        <begin position="56"/>
        <end position="85"/>
    </location>
</feature>
<accession>A0A6C0JNP3</accession>
<evidence type="ECO:0000256" key="1">
    <source>
        <dbReference type="SAM" id="Phobius"/>
    </source>
</evidence>
<dbReference type="EMBL" id="MN740417">
    <property type="protein sequence ID" value="QHU05498.1"/>
    <property type="molecule type" value="Genomic_DNA"/>
</dbReference>
<keyword evidence="1" id="KW-0472">Membrane</keyword>
<protein>
    <submittedName>
        <fullName evidence="2">Uncharacterized protein</fullName>
    </submittedName>
</protein>
<organism evidence="2">
    <name type="scientific">viral metagenome</name>
    <dbReference type="NCBI Taxonomy" id="1070528"/>
    <lineage>
        <taxon>unclassified sequences</taxon>
        <taxon>metagenomes</taxon>
        <taxon>organismal metagenomes</taxon>
    </lineage>
</organism>
<proteinExistence type="predicted"/>
<keyword evidence="1" id="KW-0812">Transmembrane</keyword>
<evidence type="ECO:0000313" key="2">
    <source>
        <dbReference type="EMBL" id="QHU05498.1"/>
    </source>
</evidence>
<name>A0A6C0JNP3_9ZZZZ</name>
<sequence length="136" mass="15099">MKKNKSNKYKKQKGGMAALTEPLMDSAMAPVQENPETKKGLGTIAESTKWITRYQLLMILGGILGLIIPIGAIIWFIIFICDLIIDGLNELSMSGYQFVKNKLKKPFGKIGIKVTVKKPKKIPHIMNIIWKAITGG</sequence>
<dbReference type="AlphaFoldDB" id="A0A6C0JNP3"/>
<keyword evidence="1" id="KW-1133">Transmembrane helix</keyword>